<dbReference type="PANTHER" id="PTHR36221:SF1">
    <property type="entry name" value="DUF742 DOMAIN-CONTAINING PROTEIN"/>
    <property type="match status" value="1"/>
</dbReference>
<accession>A0ABN3NQY2</accession>
<organism evidence="1 2">
    <name type="scientific">Pilimelia columellifera subsp. columellifera</name>
    <dbReference type="NCBI Taxonomy" id="706583"/>
    <lineage>
        <taxon>Bacteria</taxon>
        <taxon>Bacillati</taxon>
        <taxon>Actinomycetota</taxon>
        <taxon>Actinomycetes</taxon>
        <taxon>Micromonosporales</taxon>
        <taxon>Micromonosporaceae</taxon>
        <taxon>Pilimelia</taxon>
    </lineage>
</organism>
<dbReference type="Proteomes" id="UP001499978">
    <property type="component" value="Unassembled WGS sequence"/>
</dbReference>
<evidence type="ECO:0000313" key="2">
    <source>
        <dbReference type="Proteomes" id="UP001499978"/>
    </source>
</evidence>
<evidence type="ECO:0000313" key="1">
    <source>
        <dbReference type="EMBL" id="GAA2530245.1"/>
    </source>
</evidence>
<protein>
    <submittedName>
        <fullName evidence="1">DUF742 domain-containing protein</fullName>
    </submittedName>
</protein>
<dbReference type="PANTHER" id="PTHR36221">
    <property type="entry name" value="DUF742 DOMAIN-CONTAINING PROTEIN"/>
    <property type="match status" value="1"/>
</dbReference>
<dbReference type="RefSeq" id="WP_344173933.1">
    <property type="nucleotide sequence ID" value="NZ_BAAARY010000020.1"/>
</dbReference>
<dbReference type="InterPro" id="IPR007995">
    <property type="entry name" value="DUF742"/>
</dbReference>
<name>A0ABN3NQY2_9ACTN</name>
<gene>
    <name evidence="1" type="ORF">GCM10010201_32070</name>
</gene>
<keyword evidence="2" id="KW-1185">Reference proteome</keyword>
<proteinExistence type="predicted"/>
<sequence>MSGRPVDATCWDRDAGPVVRPYTLTRGRTRSESIRFDVVSVVRAAPLGGALTVDLQPEHLAILAAAVAPITVADLAADLDLALGVVQVLLGDLAAERLIALHEAPRLGRLPDEHVLKAVVNGLRAL</sequence>
<dbReference type="Pfam" id="PF05331">
    <property type="entry name" value="DUF742"/>
    <property type="match status" value="1"/>
</dbReference>
<comment type="caution">
    <text evidence="1">The sequence shown here is derived from an EMBL/GenBank/DDBJ whole genome shotgun (WGS) entry which is preliminary data.</text>
</comment>
<dbReference type="EMBL" id="BAAARY010000020">
    <property type="protein sequence ID" value="GAA2530245.1"/>
    <property type="molecule type" value="Genomic_DNA"/>
</dbReference>
<reference evidence="1 2" key="1">
    <citation type="journal article" date="2019" name="Int. J. Syst. Evol. Microbiol.">
        <title>The Global Catalogue of Microorganisms (GCM) 10K type strain sequencing project: providing services to taxonomists for standard genome sequencing and annotation.</title>
        <authorList>
            <consortium name="The Broad Institute Genomics Platform"/>
            <consortium name="The Broad Institute Genome Sequencing Center for Infectious Disease"/>
            <person name="Wu L."/>
            <person name="Ma J."/>
        </authorList>
    </citation>
    <scope>NUCLEOTIDE SEQUENCE [LARGE SCALE GENOMIC DNA]</scope>
    <source>
        <strain evidence="1 2">JCM 3367</strain>
    </source>
</reference>